<gene>
    <name evidence="3" type="primary">iolS</name>
    <name evidence="3" type="ORF">NCTC11179_02943</name>
</gene>
<dbReference type="RefSeq" id="WP_115092178.1">
    <property type="nucleotide sequence ID" value="NZ_CP068107.1"/>
</dbReference>
<dbReference type="FunFam" id="3.20.20.100:FF:000004">
    <property type="entry name" value="Oxidoreductase, aldo/keto reductase"/>
    <property type="match status" value="1"/>
</dbReference>
<dbReference type="InterPro" id="IPR023210">
    <property type="entry name" value="NADP_OxRdtase_dom"/>
</dbReference>
<dbReference type="EC" id="1.1.1.-" evidence="3"/>
<dbReference type="PANTHER" id="PTHR43364">
    <property type="entry name" value="NADH-SPECIFIC METHYLGLYOXAL REDUCTASE-RELATED"/>
    <property type="match status" value="1"/>
</dbReference>
<dbReference type="InterPro" id="IPR020471">
    <property type="entry name" value="AKR"/>
</dbReference>
<keyword evidence="4" id="KW-1185">Reference proteome</keyword>
<dbReference type="CDD" id="cd19081">
    <property type="entry name" value="AKR_AKR9C1"/>
    <property type="match status" value="1"/>
</dbReference>
<dbReference type="InterPro" id="IPR050523">
    <property type="entry name" value="AKR_Detox_Biosynth"/>
</dbReference>
<dbReference type="Pfam" id="PF00248">
    <property type="entry name" value="Aldo_ket_red"/>
    <property type="match status" value="1"/>
</dbReference>
<evidence type="ECO:0000313" key="3">
    <source>
        <dbReference type="EMBL" id="STZ69437.1"/>
    </source>
</evidence>
<keyword evidence="1 3" id="KW-0560">Oxidoreductase</keyword>
<evidence type="ECO:0000256" key="1">
    <source>
        <dbReference type="ARBA" id="ARBA00023002"/>
    </source>
</evidence>
<dbReference type="AlphaFoldDB" id="A0A378U2T8"/>
<dbReference type="GO" id="GO:0016491">
    <property type="term" value="F:oxidoreductase activity"/>
    <property type="evidence" value="ECO:0007669"/>
    <property type="project" value="UniProtKB-KW"/>
</dbReference>
<accession>A0A378U2T8</accession>
<dbReference type="Proteomes" id="UP000255024">
    <property type="component" value="Unassembled WGS sequence"/>
</dbReference>
<dbReference type="InterPro" id="IPR036812">
    <property type="entry name" value="NAD(P)_OxRdtase_dom_sf"/>
</dbReference>
<dbReference type="Gene3D" id="3.20.20.100">
    <property type="entry name" value="NADP-dependent oxidoreductase domain"/>
    <property type="match status" value="1"/>
</dbReference>
<organism evidence="3 4">
    <name type="scientific">Myroides odoratus</name>
    <name type="common">Flavobacterium odoratum</name>
    <dbReference type="NCBI Taxonomy" id="256"/>
    <lineage>
        <taxon>Bacteria</taxon>
        <taxon>Pseudomonadati</taxon>
        <taxon>Bacteroidota</taxon>
        <taxon>Flavobacteriia</taxon>
        <taxon>Flavobacteriales</taxon>
        <taxon>Flavobacteriaceae</taxon>
        <taxon>Myroides</taxon>
    </lineage>
</organism>
<dbReference type="PANTHER" id="PTHR43364:SF6">
    <property type="entry name" value="OXIDOREDUCTASE-RELATED"/>
    <property type="match status" value="1"/>
</dbReference>
<dbReference type="EMBL" id="UGQL01000002">
    <property type="protein sequence ID" value="STZ69437.1"/>
    <property type="molecule type" value="Genomic_DNA"/>
</dbReference>
<evidence type="ECO:0000259" key="2">
    <source>
        <dbReference type="Pfam" id="PF00248"/>
    </source>
</evidence>
<protein>
    <submittedName>
        <fullName evidence="3">Putative aldo-keto reductase</fullName>
        <ecNumber evidence="3">1.1.1.-</ecNumber>
    </submittedName>
</protein>
<evidence type="ECO:0000313" key="4">
    <source>
        <dbReference type="Proteomes" id="UP000255024"/>
    </source>
</evidence>
<dbReference type="SUPFAM" id="SSF51430">
    <property type="entry name" value="NAD(P)-linked oxidoreductase"/>
    <property type="match status" value="1"/>
</dbReference>
<feature type="domain" description="NADP-dependent oxidoreductase" evidence="2">
    <location>
        <begin position="14"/>
        <end position="311"/>
    </location>
</feature>
<sequence length="316" mass="34940">MKRKNLNAEMSIAPICFGGNVFGWTLDEKASLRMLDELHDQGINFIDTANSYSHWVEGNTGGESERILGKWFAESKKRQDIVLATKVGGGMQGVEKGLTRQQILDGVDASLQRLRTDYIDLYYSHHDDVNVGVEEIMGTFQELIQAGKVRALGASNLSGARLLESNQVAEAKGWTKYIALQPQYNLYDRAQFETEYKDIVVKEKLAVAPYFALASGFLSGKYKTAADLEGSARKMMVEHYLNDRGLAILDALAKTAQKHQATSAEIAIAWLLHQPVITAPIVSATNSTQLQSLVRSTAIQLDIDDLAVLETASQWK</sequence>
<proteinExistence type="predicted"/>
<dbReference type="PRINTS" id="PR00069">
    <property type="entry name" value="ALDKETRDTASE"/>
</dbReference>
<reference evidence="3 4" key="1">
    <citation type="submission" date="2018-06" db="EMBL/GenBank/DDBJ databases">
        <authorList>
            <consortium name="Pathogen Informatics"/>
            <person name="Doyle S."/>
        </authorList>
    </citation>
    <scope>NUCLEOTIDE SEQUENCE [LARGE SCALE GENOMIC DNA]</scope>
    <source>
        <strain evidence="3 4">NCTC11179</strain>
    </source>
</reference>
<dbReference type="GO" id="GO:0005829">
    <property type="term" value="C:cytosol"/>
    <property type="evidence" value="ECO:0007669"/>
    <property type="project" value="TreeGrafter"/>
</dbReference>
<name>A0A378U2T8_MYROD</name>